<dbReference type="InterPro" id="IPR046900">
    <property type="entry name" value="ABC-3C_MC7"/>
</dbReference>
<dbReference type="RefSeq" id="WP_305891971.1">
    <property type="nucleotide sequence ID" value="NZ_JAUZVZ010000001.1"/>
</dbReference>
<dbReference type="Proteomes" id="UP001231616">
    <property type="component" value="Unassembled WGS sequence"/>
</dbReference>
<dbReference type="Pfam" id="PF20292">
    <property type="entry name" value="MC7"/>
    <property type="match status" value="1"/>
</dbReference>
<keyword evidence="2" id="KW-1185">Reference proteome</keyword>
<evidence type="ECO:0000313" key="2">
    <source>
        <dbReference type="Proteomes" id="UP001231616"/>
    </source>
</evidence>
<organism evidence="1 2">
    <name type="scientific">Alkalimonas collagenimarina</name>
    <dbReference type="NCBI Taxonomy" id="400390"/>
    <lineage>
        <taxon>Bacteria</taxon>
        <taxon>Pseudomonadati</taxon>
        <taxon>Pseudomonadota</taxon>
        <taxon>Gammaproteobacteria</taxon>
        <taxon>Alkalimonas</taxon>
    </lineage>
</organism>
<sequence length="74" mass="8536">MSFPNKFTSFDKSILAKISMLIIDEENSISLSELIEIRLDKFEDISEFMLALDILYVLGKVELDENQGMINYVN</sequence>
<name>A0ABT9GUH6_9GAMM</name>
<protein>
    <submittedName>
        <fullName evidence="1">Uncharacterized protein</fullName>
    </submittedName>
</protein>
<evidence type="ECO:0000313" key="1">
    <source>
        <dbReference type="EMBL" id="MDP4534704.1"/>
    </source>
</evidence>
<accession>A0ABT9GUH6</accession>
<reference evidence="1 2" key="1">
    <citation type="submission" date="2023-08" db="EMBL/GenBank/DDBJ databases">
        <authorList>
            <person name="Joshi A."/>
            <person name="Thite S."/>
        </authorList>
    </citation>
    <scope>NUCLEOTIDE SEQUENCE [LARGE SCALE GENOMIC DNA]</scope>
    <source>
        <strain evidence="1 2">AC40</strain>
    </source>
</reference>
<dbReference type="EMBL" id="JAUZVZ010000001">
    <property type="protein sequence ID" value="MDP4534704.1"/>
    <property type="molecule type" value="Genomic_DNA"/>
</dbReference>
<gene>
    <name evidence="1" type="ORF">Q3O60_00660</name>
</gene>
<proteinExistence type="predicted"/>
<comment type="caution">
    <text evidence="1">The sequence shown here is derived from an EMBL/GenBank/DDBJ whole genome shotgun (WGS) entry which is preliminary data.</text>
</comment>